<dbReference type="EMBL" id="QJPH01000156">
    <property type="protein sequence ID" value="PZN84330.1"/>
    <property type="molecule type" value="Genomic_DNA"/>
</dbReference>
<reference evidence="5 6" key="1">
    <citation type="journal article" date="2018" name="Aquat. Microb. Ecol.">
        <title>Gammaproteobacterial methanotrophs dominate.</title>
        <authorList>
            <person name="Rissanen A.J."/>
            <person name="Saarenheimo J."/>
            <person name="Tiirola M."/>
            <person name="Peura S."/>
            <person name="Aalto S.L."/>
            <person name="Karvinen A."/>
            <person name="Nykanen H."/>
        </authorList>
    </citation>
    <scope>NUCLEOTIDE SEQUENCE [LARGE SCALE GENOMIC DNA]</scope>
    <source>
        <strain evidence="5">AMbin10</strain>
    </source>
</reference>
<feature type="active site" description="Proton donor/acceptor" evidence="3">
    <location>
        <position position="117"/>
    </location>
</feature>
<dbReference type="SUPFAM" id="SSF51569">
    <property type="entry name" value="Aldolase"/>
    <property type="match status" value="1"/>
</dbReference>
<proteinExistence type="inferred from homology"/>
<dbReference type="CDD" id="cd00408">
    <property type="entry name" value="DHDPS-like"/>
    <property type="match status" value="1"/>
</dbReference>
<dbReference type="Pfam" id="PF00701">
    <property type="entry name" value="DHDPS"/>
    <property type="match status" value="1"/>
</dbReference>
<dbReference type="InterPro" id="IPR013785">
    <property type="entry name" value="Aldolase_TIM"/>
</dbReference>
<dbReference type="PANTHER" id="PTHR12128">
    <property type="entry name" value="DIHYDRODIPICOLINATE SYNTHASE"/>
    <property type="match status" value="1"/>
</dbReference>
<evidence type="ECO:0000313" key="6">
    <source>
        <dbReference type="Proteomes" id="UP000249396"/>
    </source>
</evidence>
<evidence type="ECO:0000313" key="5">
    <source>
        <dbReference type="EMBL" id="PZN84330.1"/>
    </source>
</evidence>
<dbReference type="Proteomes" id="UP000249396">
    <property type="component" value="Unassembled WGS sequence"/>
</dbReference>
<dbReference type="PANTHER" id="PTHR12128:SF67">
    <property type="entry name" value="BLR3884 PROTEIN"/>
    <property type="match status" value="1"/>
</dbReference>
<dbReference type="SMART" id="SM01130">
    <property type="entry name" value="DHDPS"/>
    <property type="match status" value="1"/>
</dbReference>
<evidence type="ECO:0000256" key="3">
    <source>
        <dbReference type="PIRSR" id="PIRSR001365-1"/>
    </source>
</evidence>
<organism evidence="5 6">
    <name type="scientific">Candidatus Methylumidiphilus alinenensis</name>
    <dbReference type="NCBI Taxonomy" id="2202197"/>
    <lineage>
        <taxon>Bacteria</taxon>
        <taxon>Pseudomonadati</taxon>
        <taxon>Pseudomonadota</taxon>
        <taxon>Gammaproteobacteria</taxon>
        <taxon>Methylococcales</taxon>
        <taxon>Candidatus Methylumidiphilus</taxon>
    </lineage>
</organism>
<evidence type="ECO:0000256" key="2">
    <source>
        <dbReference type="PIRNR" id="PIRNR001365"/>
    </source>
</evidence>
<dbReference type="Gene3D" id="3.20.20.70">
    <property type="entry name" value="Aldolase class I"/>
    <property type="match status" value="1"/>
</dbReference>
<dbReference type="AlphaFoldDB" id="A0A2W4TAM3"/>
<dbReference type="PIRSF" id="PIRSF001365">
    <property type="entry name" value="DHDPS"/>
    <property type="match status" value="1"/>
</dbReference>
<gene>
    <name evidence="5" type="ORF">DM484_03050</name>
</gene>
<dbReference type="InterPro" id="IPR002220">
    <property type="entry name" value="DapA-like"/>
</dbReference>
<dbReference type="GO" id="GO:0008840">
    <property type="term" value="F:4-hydroxy-tetrahydrodipicolinate synthase activity"/>
    <property type="evidence" value="ECO:0007669"/>
    <property type="project" value="TreeGrafter"/>
</dbReference>
<comment type="similarity">
    <text evidence="2">Belongs to the DapA family.</text>
</comment>
<feature type="active site" description="Schiff-base intermediate with substrate" evidence="3">
    <location>
        <position position="147"/>
    </location>
</feature>
<evidence type="ECO:0000256" key="1">
    <source>
        <dbReference type="ARBA" id="ARBA00023239"/>
    </source>
</evidence>
<comment type="caution">
    <text evidence="5">The sequence shown here is derived from an EMBL/GenBank/DDBJ whole genome shotgun (WGS) entry which is preliminary data.</text>
</comment>
<accession>A0A2W4TAM3</accession>
<protein>
    <submittedName>
        <fullName evidence="5">Dihydrodipicolinate synthase family protein</fullName>
    </submittedName>
</protein>
<sequence length="276" mass="29629">MRQTRRACTSFGRKGLGWHCVVRHDGRRGFVFNGRRHRRLGALLDSDIPPHRLVAATGCAALADTVALICHALQSGCPRCLVMPPFFWKGLSDEAVFRYYAALIDTVGDARLRLYLYHFPQLSGVAISPQVVARLAAAYPGMIAGVKDSGGDFGHTAGLLKCAPGLSILVGHEPHLSRLLLAGGAGSISGLANLLPCELAALFKPEVAQNGLDRILAFLDIVLSYPFVPAFKAIHAAWTGDSAWLRVRPPLLPLTEAERTALLSDLDRAGFKSASG</sequence>
<name>A0A2W4TAM3_9GAMM</name>
<feature type="binding site" evidence="4">
    <location>
        <position position="188"/>
    </location>
    <ligand>
        <name>pyruvate</name>
        <dbReference type="ChEBI" id="CHEBI:15361"/>
    </ligand>
</feature>
<evidence type="ECO:0000256" key="4">
    <source>
        <dbReference type="PIRSR" id="PIRSR001365-2"/>
    </source>
</evidence>
<keyword evidence="1 2" id="KW-0456">Lyase</keyword>